<dbReference type="Gene3D" id="3.20.20.70">
    <property type="entry name" value="Aldolase class I"/>
    <property type="match status" value="1"/>
</dbReference>
<keyword evidence="4" id="KW-0411">Iron-sulfur</keyword>
<dbReference type="SMART" id="SM00729">
    <property type="entry name" value="Elp3"/>
    <property type="match status" value="1"/>
</dbReference>
<dbReference type="InterPro" id="IPR050377">
    <property type="entry name" value="Radical_SAM_PqqE_MftC-like"/>
</dbReference>
<dbReference type="AlphaFoldDB" id="U4R160"/>
<comment type="caution">
    <text evidence="6">The sequence shown here is derived from an EMBL/GenBank/DDBJ whole genome shotgun (WGS) entry which is preliminary data.</text>
</comment>
<keyword evidence="3" id="KW-0408">Iron</keyword>
<evidence type="ECO:0000313" key="7">
    <source>
        <dbReference type="Proteomes" id="UP000016860"/>
    </source>
</evidence>
<protein>
    <recommendedName>
        <fullName evidence="5">Radical SAM core domain-containing protein</fullName>
    </recommendedName>
</protein>
<reference evidence="6 7" key="1">
    <citation type="journal article" date="2013" name="Genome Announc.">
        <title>Draft Genome Sequence of the Cellulolytic Bacterium Clostridium papyrosolvens C7 (ATCC 700395).</title>
        <authorList>
            <person name="Zepeda V."/>
            <person name="Dassa B."/>
            <person name="Borovok I."/>
            <person name="Lamed R."/>
            <person name="Bayer E.A."/>
            <person name="Cate J.H."/>
        </authorList>
    </citation>
    <scope>NUCLEOTIDE SEQUENCE [LARGE SCALE GENOMIC DNA]</scope>
    <source>
        <strain evidence="6 7">C7</strain>
    </source>
</reference>
<dbReference type="PATRIC" id="fig|1330534.3.peg.2579"/>
<dbReference type="Pfam" id="PF04055">
    <property type="entry name" value="Radical_SAM"/>
    <property type="match status" value="1"/>
</dbReference>
<dbReference type="InterPro" id="IPR006638">
    <property type="entry name" value="Elp3/MiaA/NifB-like_rSAM"/>
</dbReference>
<dbReference type="STRING" id="1330534.L323_13010"/>
<sequence length="294" mass="33765">MNTKTDFYKRIPQMVLFEITTKCNLACSYCVARKLIKDPSDLPIERIIAIKDNISKFDYIALCGLGESLVHKNFYQILEIFSDKKIVLVTNGSVPIDYEKLMAHGNIDAVSFSVDGASEKEMKRVCSSYRFDVLLNNLENSLKYNTNIAFNCTLVKENMEELDALKEMAIKYKVKRFKIGFPLGQSRWVKANINDIDTKLCSLEEGLKEAGIAYEGPFEAKCTFNDAPIAVVSKNGNVYTCCDYYCGRPQVGNLFHDDFQKMWDKRSYEEFRTGRFCVKCKQYHNLKDLIYSNT</sequence>
<dbReference type="OrthoDB" id="1740125at2"/>
<dbReference type="RefSeq" id="WP_020816076.1">
    <property type="nucleotide sequence ID" value="NZ_ATAY01000063.1"/>
</dbReference>
<evidence type="ECO:0000313" key="6">
    <source>
        <dbReference type="EMBL" id="EPR10508.1"/>
    </source>
</evidence>
<accession>U4R160</accession>
<dbReference type="PANTHER" id="PTHR11228:SF7">
    <property type="entry name" value="PQQA PEPTIDE CYCLASE"/>
    <property type="match status" value="1"/>
</dbReference>
<dbReference type="PROSITE" id="PS51918">
    <property type="entry name" value="RADICAL_SAM"/>
    <property type="match status" value="1"/>
</dbReference>
<dbReference type="Proteomes" id="UP000016860">
    <property type="component" value="Unassembled WGS sequence"/>
</dbReference>
<dbReference type="SFLD" id="SFLDG01067">
    <property type="entry name" value="SPASM/twitch_domain_containing"/>
    <property type="match status" value="1"/>
</dbReference>
<proteinExistence type="predicted"/>
<dbReference type="SUPFAM" id="SSF102114">
    <property type="entry name" value="Radical SAM enzymes"/>
    <property type="match status" value="1"/>
</dbReference>
<dbReference type="InterPro" id="IPR013785">
    <property type="entry name" value="Aldolase_TIM"/>
</dbReference>
<dbReference type="SFLD" id="SFLDS00029">
    <property type="entry name" value="Radical_SAM"/>
    <property type="match status" value="1"/>
</dbReference>
<keyword evidence="1" id="KW-0949">S-adenosyl-L-methionine</keyword>
<dbReference type="CDD" id="cd01335">
    <property type="entry name" value="Radical_SAM"/>
    <property type="match status" value="1"/>
</dbReference>
<evidence type="ECO:0000256" key="4">
    <source>
        <dbReference type="ARBA" id="ARBA00023014"/>
    </source>
</evidence>
<dbReference type="InterPro" id="IPR023885">
    <property type="entry name" value="4Fe4S-binding_SPASM_dom"/>
</dbReference>
<organism evidence="6 7">
    <name type="scientific">Ruminiclostridium papyrosolvens C7</name>
    <dbReference type="NCBI Taxonomy" id="1330534"/>
    <lineage>
        <taxon>Bacteria</taxon>
        <taxon>Bacillati</taxon>
        <taxon>Bacillota</taxon>
        <taxon>Clostridia</taxon>
        <taxon>Eubacteriales</taxon>
        <taxon>Oscillospiraceae</taxon>
        <taxon>Ruminiclostridium</taxon>
    </lineage>
</organism>
<dbReference type="InterPro" id="IPR007197">
    <property type="entry name" value="rSAM"/>
</dbReference>
<dbReference type="GO" id="GO:0051536">
    <property type="term" value="F:iron-sulfur cluster binding"/>
    <property type="evidence" value="ECO:0007669"/>
    <property type="project" value="UniProtKB-KW"/>
</dbReference>
<evidence type="ECO:0000256" key="2">
    <source>
        <dbReference type="ARBA" id="ARBA00022723"/>
    </source>
</evidence>
<evidence type="ECO:0000256" key="1">
    <source>
        <dbReference type="ARBA" id="ARBA00022691"/>
    </source>
</evidence>
<evidence type="ECO:0000259" key="5">
    <source>
        <dbReference type="PROSITE" id="PS51918"/>
    </source>
</evidence>
<dbReference type="Pfam" id="PF13186">
    <property type="entry name" value="SPASM"/>
    <property type="match status" value="1"/>
</dbReference>
<dbReference type="CDD" id="cd21109">
    <property type="entry name" value="SPASM"/>
    <property type="match status" value="1"/>
</dbReference>
<evidence type="ECO:0000256" key="3">
    <source>
        <dbReference type="ARBA" id="ARBA00023004"/>
    </source>
</evidence>
<feature type="domain" description="Radical SAM core" evidence="5">
    <location>
        <begin position="9"/>
        <end position="219"/>
    </location>
</feature>
<dbReference type="InterPro" id="IPR058240">
    <property type="entry name" value="rSAM_sf"/>
</dbReference>
<gene>
    <name evidence="6" type="ORF">L323_13010</name>
</gene>
<dbReference type="GO" id="GO:0003824">
    <property type="term" value="F:catalytic activity"/>
    <property type="evidence" value="ECO:0007669"/>
    <property type="project" value="InterPro"/>
</dbReference>
<dbReference type="GO" id="GO:0046872">
    <property type="term" value="F:metal ion binding"/>
    <property type="evidence" value="ECO:0007669"/>
    <property type="project" value="UniProtKB-KW"/>
</dbReference>
<dbReference type="PANTHER" id="PTHR11228">
    <property type="entry name" value="RADICAL SAM DOMAIN PROTEIN"/>
    <property type="match status" value="1"/>
</dbReference>
<name>U4R160_9FIRM</name>
<keyword evidence="2" id="KW-0479">Metal-binding</keyword>
<dbReference type="EMBL" id="ATAY01000063">
    <property type="protein sequence ID" value="EPR10508.1"/>
    <property type="molecule type" value="Genomic_DNA"/>
</dbReference>